<protein>
    <submittedName>
        <fullName evidence="1">Uncharacterized protein</fullName>
    </submittedName>
</protein>
<organism evidence="1 2">
    <name type="scientific">Yinghuangia soli</name>
    <dbReference type="NCBI Taxonomy" id="2908204"/>
    <lineage>
        <taxon>Bacteria</taxon>
        <taxon>Bacillati</taxon>
        <taxon>Actinomycetota</taxon>
        <taxon>Actinomycetes</taxon>
        <taxon>Kitasatosporales</taxon>
        <taxon>Streptomycetaceae</taxon>
        <taxon>Yinghuangia</taxon>
    </lineage>
</organism>
<reference evidence="1" key="1">
    <citation type="submission" date="2022-01" db="EMBL/GenBank/DDBJ databases">
        <title>Genome-Based Taxonomic Classification of the Phylum Actinobacteria.</title>
        <authorList>
            <person name="Gao Y."/>
        </authorList>
    </citation>
    <scope>NUCLEOTIDE SEQUENCE</scope>
    <source>
        <strain evidence="1">KLBMP 8922</strain>
    </source>
</reference>
<comment type="caution">
    <text evidence="1">The sequence shown here is derived from an EMBL/GenBank/DDBJ whole genome shotgun (WGS) entry which is preliminary data.</text>
</comment>
<evidence type="ECO:0000313" key="2">
    <source>
        <dbReference type="Proteomes" id="UP001165378"/>
    </source>
</evidence>
<accession>A0AA41Q5L5</accession>
<name>A0AA41Q5L5_9ACTN</name>
<gene>
    <name evidence="1" type="ORF">LZ495_31565</name>
</gene>
<proteinExistence type="predicted"/>
<dbReference type="AlphaFoldDB" id="A0AA41Q5L5"/>
<keyword evidence="2" id="KW-1185">Reference proteome</keyword>
<evidence type="ECO:0000313" key="1">
    <source>
        <dbReference type="EMBL" id="MCF2531731.1"/>
    </source>
</evidence>
<dbReference type="RefSeq" id="WP_235056380.1">
    <property type="nucleotide sequence ID" value="NZ_JAKFHA010000026.1"/>
</dbReference>
<dbReference type="EMBL" id="JAKFHA010000026">
    <property type="protein sequence ID" value="MCF2531731.1"/>
    <property type="molecule type" value="Genomic_DNA"/>
</dbReference>
<dbReference type="Proteomes" id="UP001165378">
    <property type="component" value="Unassembled WGS sequence"/>
</dbReference>
<sequence length="144" mass="15945">MTDPRHTAHLAVEVRFEGDYYGPDELVALCDGWIGAAFEDRDNLRGYTLTGSVNPGHDTAPNLDADPAALAWARGKIQHHIDKLNRFRENAAERGDSAAAEQWRRIAGYMSRYLIAGGSCTIGSFDERLPDWAVLADNTEDTPR</sequence>